<dbReference type="SMART" id="SM00326">
    <property type="entry name" value="SH3"/>
    <property type="match status" value="2"/>
</dbReference>
<dbReference type="PANTHER" id="PTHR12673:SF263">
    <property type="entry name" value="PLECKSTRIN DOMAIN-CONTAINING PROTEIN"/>
    <property type="match status" value="1"/>
</dbReference>
<dbReference type="Pfam" id="PF00621">
    <property type="entry name" value="RhoGEF"/>
    <property type="match status" value="1"/>
</dbReference>
<name>A0A1Y2CD97_9FUNG</name>
<dbReference type="EMBL" id="MCOG01000112">
    <property type="protein sequence ID" value="ORY45018.1"/>
    <property type="molecule type" value="Genomic_DNA"/>
</dbReference>
<dbReference type="InterPro" id="IPR001452">
    <property type="entry name" value="SH3_domain"/>
</dbReference>
<sequence>MNNNSLNTMSPNKTNSNSSSKSSSSMTQNSSNYNKQPNNSISVENKQKRNSLENKFNTNIIINNGQNYHQDIQENIDIMKKEQSFISDFSESILNEFKDSNSINSIYNDYYSSKKSISTDSDHSKNSNNVLSDIFKTNPTLKSSTNGINMNSNGDMLYSSNDKSYNSNISGLNTLENINNINNISIHNNNSNLNVNNINNISSHNNNSNPSINNNDKNIITNPNNNALNHNNLNKKNSFIKNNRTSIFSEDNKKFEELQQNYKRLSNSKKNIDEINRRSSKIYEFDKEITLINDEEEKENIFNKRRPSNCSNTTNCSGSSINKKQSVQSNNSIKKDSKSECQFILKELIENEISFSKNLDILMNYYRFPLKDNKIISNIDLNCIFYGIPELAEFSKNLCNELNEAMNEEDNILYVSRVLISQVEKWDYYLRYCENYSQSKTTVKVLSKNSSRFKNFLKKAQSDNKCNKQDINSLLILPVQHGCRYPLLLARIKEKIAADSENYSSTTIKMVDAAECYMKKLGKLLNDLQQSDVFSKYTSEAELNNKFKVPLSIEDCPVSYFISKERRLLKSFDCVNTNTNKNIRIFIFGDMIMQTVYQKSSESDLGIKYKYLRIDPIENVMAQESDVNFGNTYQKAILNRFKKHDSNENYVKISYSSNIFGDEKYLGKPMTYTFNFSDRKTRKEFLYIIEISKGLFISNVLNVASRAIPPQIDDVLVCCSNYDRRSESEISIAIGDEAVAYEDAVDGWVQGENCTTHQCGYFPISVFVESDASRDIYNNTELKVKYAYKQKGNEEISINSGDTVVPETYYHCSGWCYGRNLSTNEKGLFPLPFCHIQPGIITNPSKLKTHVMNQLSKPIILSKKKHSSLPLPLHKNNNMNENEKTGPFSYFNLNKELPVATIKKSQSNNSSYYSQSPLNDTNGSFINYRNSINDGNISGSLPSNGLRRMSSNVLLTMDMESDDSYIEDNNIPIPPQPEPLSIISSPLIKRRSTSLDYNLESIKQLSTNNYDYDDDDWDD</sequence>
<feature type="coiled-coil region" evidence="3">
    <location>
        <begin position="248"/>
        <end position="275"/>
    </location>
</feature>
<protein>
    <recommendedName>
        <fullName evidence="9">DH domain-containing protein</fullName>
    </recommendedName>
</protein>
<proteinExistence type="predicted"/>
<evidence type="ECO:0000256" key="4">
    <source>
        <dbReference type="SAM" id="MobiDB-lite"/>
    </source>
</evidence>
<gene>
    <name evidence="7" type="ORF">LY90DRAFT_671583</name>
</gene>
<evidence type="ECO:0000256" key="1">
    <source>
        <dbReference type="ARBA" id="ARBA00022443"/>
    </source>
</evidence>
<dbReference type="Gene3D" id="2.30.30.40">
    <property type="entry name" value="SH3 Domains"/>
    <property type="match status" value="2"/>
</dbReference>
<reference evidence="7 8" key="1">
    <citation type="submission" date="2016-08" db="EMBL/GenBank/DDBJ databases">
        <title>A Parts List for Fungal Cellulosomes Revealed by Comparative Genomics.</title>
        <authorList>
            <consortium name="DOE Joint Genome Institute"/>
            <person name="Haitjema C.H."/>
            <person name="Gilmore S.P."/>
            <person name="Henske J.K."/>
            <person name="Solomon K.V."/>
            <person name="De Groot R."/>
            <person name="Kuo A."/>
            <person name="Mondo S.J."/>
            <person name="Salamov A.A."/>
            <person name="Labutti K."/>
            <person name="Zhao Z."/>
            <person name="Chiniquy J."/>
            <person name="Barry K."/>
            <person name="Brewer H.M."/>
            <person name="Purvine S.O."/>
            <person name="Wright A.T."/>
            <person name="Boxma B."/>
            <person name="Van Alen T."/>
            <person name="Hackstein J.H."/>
            <person name="Baker S.E."/>
            <person name="Grigoriev I.V."/>
            <person name="O'Malley M.A."/>
        </authorList>
    </citation>
    <scope>NUCLEOTIDE SEQUENCE [LARGE SCALE GENOMIC DNA]</scope>
    <source>
        <strain evidence="7 8">G1</strain>
    </source>
</reference>
<keyword evidence="3" id="KW-0175">Coiled coil</keyword>
<feature type="compositionally biased region" description="Low complexity" evidence="4">
    <location>
        <begin position="7"/>
        <end position="32"/>
    </location>
</feature>
<dbReference type="PROSITE" id="PS50002">
    <property type="entry name" value="SH3"/>
    <property type="match status" value="2"/>
</dbReference>
<dbReference type="GO" id="GO:0005737">
    <property type="term" value="C:cytoplasm"/>
    <property type="evidence" value="ECO:0007669"/>
    <property type="project" value="TreeGrafter"/>
</dbReference>
<dbReference type="SUPFAM" id="SSF48065">
    <property type="entry name" value="DBL homology domain (DH-domain)"/>
    <property type="match status" value="1"/>
</dbReference>
<keyword evidence="8" id="KW-1185">Reference proteome</keyword>
<comment type="caution">
    <text evidence="7">The sequence shown here is derived from an EMBL/GenBank/DDBJ whole genome shotgun (WGS) entry which is preliminary data.</text>
</comment>
<dbReference type="GO" id="GO:0005085">
    <property type="term" value="F:guanyl-nucleotide exchange factor activity"/>
    <property type="evidence" value="ECO:0007669"/>
    <property type="project" value="InterPro"/>
</dbReference>
<dbReference type="InterPro" id="IPR000219">
    <property type="entry name" value="DH_dom"/>
</dbReference>
<feature type="region of interest" description="Disordered" evidence="4">
    <location>
        <begin position="1"/>
        <end position="41"/>
    </location>
</feature>
<evidence type="ECO:0000313" key="7">
    <source>
        <dbReference type="EMBL" id="ORY45018.1"/>
    </source>
</evidence>
<feature type="domain" description="DH" evidence="6">
    <location>
        <begin position="340"/>
        <end position="528"/>
    </location>
</feature>
<dbReference type="InterPro" id="IPR051092">
    <property type="entry name" value="FYVE_RhoGEF_PH"/>
</dbReference>
<dbReference type="Proteomes" id="UP000193920">
    <property type="component" value="Unassembled WGS sequence"/>
</dbReference>
<dbReference type="InterPro" id="IPR036028">
    <property type="entry name" value="SH3-like_dom_sf"/>
</dbReference>
<evidence type="ECO:0000259" key="6">
    <source>
        <dbReference type="PROSITE" id="PS50010"/>
    </source>
</evidence>
<evidence type="ECO:0000259" key="5">
    <source>
        <dbReference type="PROSITE" id="PS50002"/>
    </source>
</evidence>
<accession>A0A1Y2CD97</accession>
<dbReference type="OrthoDB" id="8783038at2759"/>
<organism evidence="7 8">
    <name type="scientific">Neocallimastix californiae</name>
    <dbReference type="NCBI Taxonomy" id="1754190"/>
    <lineage>
        <taxon>Eukaryota</taxon>
        <taxon>Fungi</taxon>
        <taxon>Fungi incertae sedis</taxon>
        <taxon>Chytridiomycota</taxon>
        <taxon>Chytridiomycota incertae sedis</taxon>
        <taxon>Neocallimastigomycetes</taxon>
        <taxon>Neocallimastigales</taxon>
        <taxon>Neocallimastigaceae</taxon>
        <taxon>Neocallimastix</taxon>
    </lineage>
</organism>
<dbReference type="SUPFAM" id="SSF50044">
    <property type="entry name" value="SH3-domain"/>
    <property type="match status" value="2"/>
</dbReference>
<dbReference type="CDD" id="cd00160">
    <property type="entry name" value="RhoGEF"/>
    <property type="match status" value="1"/>
</dbReference>
<dbReference type="STRING" id="1754190.A0A1Y2CD97"/>
<feature type="domain" description="SH3" evidence="5">
    <location>
        <begin position="711"/>
        <end position="772"/>
    </location>
</feature>
<dbReference type="SMART" id="SM00325">
    <property type="entry name" value="RhoGEF"/>
    <property type="match status" value="1"/>
</dbReference>
<evidence type="ECO:0000256" key="3">
    <source>
        <dbReference type="SAM" id="Coils"/>
    </source>
</evidence>
<feature type="domain" description="SH3" evidence="5">
    <location>
        <begin position="777"/>
        <end position="839"/>
    </location>
</feature>
<dbReference type="PROSITE" id="PS50010">
    <property type="entry name" value="DH_2"/>
    <property type="match status" value="1"/>
</dbReference>
<dbReference type="AlphaFoldDB" id="A0A1Y2CD97"/>
<dbReference type="PANTHER" id="PTHR12673">
    <property type="entry name" value="FACIOGENITAL DYSPLASIA PROTEIN"/>
    <property type="match status" value="1"/>
</dbReference>
<evidence type="ECO:0000256" key="2">
    <source>
        <dbReference type="PROSITE-ProRule" id="PRU00192"/>
    </source>
</evidence>
<dbReference type="Pfam" id="PF00018">
    <property type="entry name" value="SH3_1"/>
    <property type="match status" value="1"/>
</dbReference>
<evidence type="ECO:0008006" key="9">
    <source>
        <dbReference type="Google" id="ProtNLM"/>
    </source>
</evidence>
<evidence type="ECO:0000313" key="8">
    <source>
        <dbReference type="Proteomes" id="UP000193920"/>
    </source>
</evidence>
<keyword evidence="1 2" id="KW-0728">SH3 domain</keyword>
<dbReference type="Gene3D" id="1.20.900.10">
    <property type="entry name" value="Dbl homology (DH) domain"/>
    <property type="match status" value="1"/>
</dbReference>
<dbReference type="InterPro" id="IPR035899">
    <property type="entry name" value="DBL_dom_sf"/>
</dbReference>